<dbReference type="InterPro" id="IPR011129">
    <property type="entry name" value="CSD"/>
</dbReference>
<dbReference type="InterPro" id="IPR012156">
    <property type="entry name" value="Cold_shock_CspA"/>
</dbReference>
<dbReference type="InterPro" id="IPR012340">
    <property type="entry name" value="NA-bd_OB-fold"/>
</dbReference>
<dbReference type="InterPro" id="IPR019844">
    <property type="entry name" value="CSD_CS"/>
</dbReference>
<dbReference type="PANTHER" id="PTHR11544">
    <property type="entry name" value="COLD SHOCK DOMAIN CONTAINING PROTEINS"/>
    <property type="match status" value="1"/>
</dbReference>
<dbReference type="RefSeq" id="WP_029161389.1">
    <property type="nucleotide sequence ID" value="NZ_CP009933.1"/>
</dbReference>
<protein>
    <submittedName>
        <fullName evidence="5">Cold-shock DNA-binding domain protein</fullName>
    </submittedName>
</protein>
<sequence>MLTGVVKWFNDEKGFGFISGEDGEDVFVHYSAIKEEGKRKDLSEGQQVKYDVIETPKGLQASNVQKM</sequence>
<dbReference type="InterPro" id="IPR050181">
    <property type="entry name" value="Cold_shock_domain"/>
</dbReference>
<keyword evidence="2" id="KW-0963">Cytoplasm</keyword>
<dbReference type="AlphaFoldDB" id="A0A0E3JP58"/>
<evidence type="ECO:0000259" key="4">
    <source>
        <dbReference type="PROSITE" id="PS51857"/>
    </source>
</evidence>
<dbReference type="HOGENOM" id="CLU_117621_6_3_9"/>
<dbReference type="Proteomes" id="UP000033115">
    <property type="component" value="Chromosome"/>
</dbReference>
<evidence type="ECO:0000313" key="6">
    <source>
        <dbReference type="Proteomes" id="UP000033115"/>
    </source>
</evidence>
<evidence type="ECO:0000256" key="3">
    <source>
        <dbReference type="RuleBase" id="RU000408"/>
    </source>
</evidence>
<feature type="domain" description="CSD" evidence="4">
    <location>
        <begin position="1"/>
        <end position="66"/>
    </location>
</feature>
<dbReference type="PROSITE" id="PS00352">
    <property type="entry name" value="CSD_1"/>
    <property type="match status" value="1"/>
</dbReference>
<dbReference type="PROSITE" id="PS51857">
    <property type="entry name" value="CSD_2"/>
    <property type="match status" value="1"/>
</dbReference>
<proteinExistence type="predicted"/>
<keyword evidence="6" id="KW-1185">Reference proteome</keyword>
<dbReference type="GO" id="GO:0005737">
    <property type="term" value="C:cytoplasm"/>
    <property type="evidence" value="ECO:0007669"/>
    <property type="project" value="UniProtKB-SubCell"/>
</dbReference>
<evidence type="ECO:0000256" key="2">
    <source>
        <dbReference type="ARBA" id="ARBA00022490"/>
    </source>
</evidence>
<dbReference type="STRING" id="1548.CSCA_2910"/>
<dbReference type="PRINTS" id="PR00050">
    <property type="entry name" value="COLDSHOCK"/>
</dbReference>
<reference evidence="5 6" key="1">
    <citation type="journal article" date="2015" name="J. Biotechnol.">
        <title>Complete genome sequence of a malodorant-producing acetogen, Clostridium scatologenes ATCC 25775(T).</title>
        <authorList>
            <person name="Zhu Z."/>
            <person name="Guo T."/>
            <person name="Zheng H."/>
            <person name="Song T."/>
            <person name="Ouyang P."/>
            <person name="Xie J."/>
        </authorList>
    </citation>
    <scope>NUCLEOTIDE SEQUENCE [LARGE SCALE GENOMIC DNA]</scope>
    <source>
        <strain evidence="5 6">ATCC 25775</strain>
    </source>
</reference>
<dbReference type="EMBL" id="CP009933">
    <property type="protein sequence ID" value="AKA70035.1"/>
    <property type="molecule type" value="Genomic_DNA"/>
</dbReference>
<organism evidence="5 6">
    <name type="scientific">Clostridium scatologenes</name>
    <dbReference type="NCBI Taxonomy" id="1548"/>
    <lineage>
        <taxon>Bacteria</taxon>
        <taxon>Bacillati</taxon>
        <taxon>Bacillota</taxon>
        <taxon>Clostridia</taxon>
        <taxon>Eubacteriales</taxon>
        <taxon>Clostridiaceae</taxon>
        <taxon>Clostridium</taxon>
    </lineage>
</organism>
<dbReference type="Pfam" id="PF00313">
    <property type="entry name" value="CSD"/>
    <property type="match status" value="1"/>
</dbReference>
<dbReference type="CDD" id="cd04458">
    <property type="entry name" value="CSP_CDS"/>
    <property type="match status" value="1"/>
</dbReference>
<name>A0A0E3JP58_CLOSL</name>
<evidence type="ECO:0000313" key="5">
    <source>
        <dbReference type="EMBL" id="AKA70035.1"/>
    </source>
</evidence>
<comment type="subcellular location">
    <subcellularLocation>
        <location evidence="1 3">Cytoplasm</location>
    </subcellularLocation>
</comment>
<keyword evidence="5" id="KW-0238">DNA-binding</keyword>
<dbReference type="SMART" id="SM00357">
    <property type="entry name" value="CSP"/>
    <property type="match status" value="1"/>
</dbReference>
<dbReference type="GO" id="GO:0003677">
    <property type="term" value="F:DNA binding"/>
    <property type="evidence" value="ECO:0007669"/>
    <property type="project" value="UniProtKB-KW"/>
</dbReference>
<dbReference type="SUPFAM" id="SSF50249">
    <property type="entry name" value="Nucleic acid-binding proteins"/>
    <property type="match status" value="1"/>
</dbReference>
<gene>
    <name evidence="5" type="ORF">CSCA_2910</name>
</gene>
<dbReference type="KEGG" id="csq:CSCA_2910"/>
<evidence type="ECO:0000256" key="1">
    <source>
        <dbReference type="ARBA" id="ARBA00004496"/>
    </source>
</evidence>
<accession>A0A0E3JP58</accession>
<dbReference type="Gene3D" id="2.40.50.140">
    <property type="entry name" value="Nucleic acid-binding proteins"/>
    <property type="match status" value="1"/>
</dbReference>
<dbReference type="InterPro" id="IPR002059">
    <property type="entry name" value="CSP_DNA-bd"/>
</dbReference>
<dbReference type="PIRSF" id="PIRSF002599">
    <property type="entry name" value="Cold_shock_A"/>
    <property type="match status" value="1"/>
</dbReference>